<name>A0A380CTJ7_SPHSI</name>
<proteinExistence type="predicted"/>
<dbReference type="AlphaFoldDB" id="A0A380CTJ7"/>
<organism evidence="1 2">
    <name type="scientific">Sphingobacterium spiritivorum</name>
    <name type="common">Flavobacterium spiritivorum</name>
    <dbReference type="NCBI Taxonomy" id="258"/>
    <lineage>
        <taxon>Bacteria</taxon>
        <taxon>Pseudomonadati</taxon>
        <taxon>Bacteroidota</taxon>
        <taxon>Sphingobacteriia</taxon>
        <taxon>Sphingobacteriales</taxon>
        <taxon>Sphingobacteriaceae</taxon>
        <taxon>Sphingobacterium</taxon>
    </lineage>
</organism>
<dbReference type="Proteomes" id="UP000254893">
    <property type="component" value="Unassembled WGS sequence"/>
</dbReference>
<evidence type="ECO:0000313" key="2">
    <source>
        <dbReference type="Proteomes" id="UP000254893"/>
    </source>
</evidence>
<protein>
    <submittedName>
        <fullName evidence="1">Uncharacterized protein</fullName>
    </submittedName>
</protein>
<reference evidence="1 2" key="1">
    <citation type="submission" date="2018-06" db="EMBL/GenBank/DDBJ databases">
        <authorList>
            <consortium name="Pathogen Informatics"/>
            <person name="Doyle S."/>
        </authorList>
    </citation>
    <scope>NUCLEOTIDE SEQUENCE [LARGE SCALE GENOMIC DNA]</scope>
    <source>
        <strain evidence="1 2">NCTC11388</strain>
    </source>
</reference>
<accession>A0A380CTJ7</accession>
<gene>
    <name evidence="1" type="ORF">NCTC11388_04239</name>
</gene>
<dbReference type="EMBL" id="UGYW01000002">
    <property type="protein sequence ID" value="SUJ28087.1"/>
    <property type="molecule type" value="Genomic_DNA"/>
</dbReference>
<evidence type="ECO:0000313" key="1">
    <source>
        <dbReference type="EMBL" id="SUJ28087.1"/>
    </source>
</evidence>
<dbReference type="Gene3D" id="2.60.40.2340">
    <property type="match status" value="1"/>
</dbReference>
<sequence length="348" mass="38426">MSVSGCADSPFSITHPHTLLFVSAMQLITQIQKPYNFLLLLSALCAFLLSSCSKEYVDFPYNEIESFEVKDANGNTLSASIVNNEIILYWPPYQEEPTKLTPTIVVSDRASISPASGTAISIKTDEPAQYTVKAQDGTTKTYKLRLQINQPMISARVSLSEDMIYNIASYPTIVIATQHILTDKTKTSAFLIDESNKETQLTIETLEANGISVVVPAEPNIGTYRIKIISGIHSVTTEAFKIAPPVFGAVVVNDMVRRNIKRGEKIILKYNASLFKKYYSASLNSLKLLDLAQVEHTVSEVNYNEASQEIELTIPQTVGLGRIRALNAYDKNGTQLGRIVATNYTVTQ</sequence>